<evidence type="ECO:0000256" key="2">
    <source>
        <dbReference type="ARBA" id="ARBA00023315"/>
    </source>
</evidence>
<evidence type="ECO:0000313" key="5">
    <source>
        <dbReference type="Proteomes" id="UP000315295"/>
    </source>
</evidence>
<dbReference type="AlphaFoldDB" id="A0A540K9D4"/>
<feature type="region of interest" description="Disordered" evidence="3">
    <location>
        <begin position="258"/>
        <end position="281"/>
    </location>
</feature>
<protein>
    <submittedName>
        <fullName evidence="4">Uncharacterized protein</fullName>
    </submittedName>
</protein>
<keyword evidence="5" id="KW-1185">Reference proteome</keyword>
<proteinExistence type="predicted"/>
<name>A0A540K9D4_MALBA</name>
<sequence length="281" mass="30685">MAKSGSVKVVEVCRVAPKPSSQPDSAHPDDLSLPLTFFDLRWLRFPPPQILFFYEISSFDTSYFFDSILPNLKTSLSATLLHFVPLAGNLTWPQDSSKPLLSYVLGDAVSLTIAESDADFHRLTSSNNFDIKAKEYHPLVSQLAVSHEKAAVLALQITVFPNSCFSIGSAMHHVVLDGLSAFSFFNLWGYLCKHGGGGGEGSPPSPSYDRKLIKDPAGLQAIYLNEWLRLGGPNNRSLMPLEVKASGDSIRGTFEFASSENPNAKTFSDGNYDGEGEEETS</sequence>
<dbReference type="PANTHER" id="PTHR31625">
    <property type="match status" value="1"/>
</dbReference>
<dbReference type="Proteomes" id="UP000315295">
    <property type="component" value="Unassembled WGS sequence"/>
</dbReference>
<dbReference type="GO" id="GO:0016747">
    <property type="term" value="F:acyltransferase activity, transferring groups other than amino-acyl groups"/>
    <property type="evidence" value="ECO:0007669"/>
    <property type="project" value="UniProtKB-ARBA"/>
</dbReference>
<comment type="caution">
    <text evidence="4">The sequence shown here is derived from an EMBL/GenBank/DDBJ whole genome shotgun (WGS) entry which is preliminary data.</text>
</comment>
<dbReference type="InterPro" id="IPR023213">
    <property type="entry name" value="CAT-like_dom_sf"/>
</dbReference>
<keyword evidence="1" id="KW-0808">Transferase</keyword>
<dbReference type="STRING" id="106549.A0A540K9D4"/>
<dbReference type="Pfam" id="PF02458">
    <property type="entry name" value="Transferase"/>
    <property type="match status" value="1"/>
</dbReference>
<evidence type="ECO:0000313" key="4">
    <source>
        <dbReference type="EMBL" id="TQD70809.1"/>
    </source>
</evidence>
<organism evidence="4 5">
    <name type="scientific">Malus baccata</name>
    <name type="common">Siberian crab apple</name>
    <name type="synonym">Pyrus baccata</name>
    <dbReference type="NCBI Taxonomy" id="106549"/>
    <lineage>
        <taxon>Eukaryota</taxon>
        <taxon>Viridiplantae</taxon>
        <taxon>Streptophyta</taxon>
        <taxon>Embryophyta</taxon>
        <taxon>Tracheophyta</taxon>
        <taxon>Spermatophyta</taxon>
        <taxon>Magnoliopsida</taxon>
        <taxon>eudicotyledons</taxon>
        <taxon>Gunneridae</taxon>
        <taxon>Pentapetalae</taxon>
        <taxon>rosids</taxon>
        <taxon>fabids</taxon>
        <taxon>Rosales</taxon>
        <taxon>Rosaceae</taxon>
        <taxon>Amygdaloideae</taxon>
        <taxon>Maleae</taxon>
        <taxon>Malus</taxon>
    </lineage>
</organism>
<feature type="compositionally biased region" description="Polar residues" evidence="3">
    <location>
        <begin position="258"/>
        <end position="269"/>
    </location>
</feature>
<evidence type="ECO:0000256" key="3">
    <source>
        <dbReference type="SAM" id="MobiDB-lite"/>
    </source>
</evidence>
<feature type="compositionally biased region" description="Acidic residues" evidence="3">
    <location>
        <begin position="272"/>
        <end position="281"/>
    </location>
</feature>
<evidence type="ECO:0000256" key="1">
    <source>
        <dbReference type="ARBA" id="ARBA00022679"/>
    </source>
</evidence>
<gene>
    <name evidence="4" type="ORF">C1H46_043660</name>
</gene>
<accession>A0A540K9D4</accession>
<keyword evidence="2" id="KW-0012">Acyltransferase</keyword>
<reference evidence="4 5" key="1">
    <citation type="journal article" date="2019" name="G3 (Bethesda)">
        <title>Sequencing of a Wild Apple (Malus baccata) Genome Unravels the Differences Between Cultivated and Wild Apple Species Regarding Disease Resistance and Cold Tolerance.</title>
        <authorList>
            <person name="Chen X."/>
        </authorList>
    </citation>
    <scope>NUCLEOTIDE SEQUENCE [LARGE SCALE GENOMIC DNA]</scope>
    <source>
        <strain evidence="5">cv. Shandingzi</strain>
        <tissue evidence="4">Leaves</tissue>
    </source>
</reference>
<dbReference type="InterPro" id="IPR051504">
    <property type="entry name" value="Plant_metabolite_acyltrans"/>
</dbReference>
<dbReference type="Gene3D" id="3.30.559.10">
    <property type="entry name" value="Chloramphenicol acetyltransferase-like domain"/>
    <property type="match status" value="1"/>
</dbReference>
<dbReference type="EMBL" id="VIEB01001677">
    <property type="protein sequence ID" value="TQD70809.1"/>
    <property type="molecule type" value="Genomic_DNA"/>
</dbReference>